<dbReference type="GO" id="GO:0016887">
    <property type="term" value="F:ATP hydrolysis activity"/>
    <property type="evidence" value="ECO:0007669"/>
    <property type="project" value="InterPro"/>
</dbReference>
<keyword evidence="5" id="KW-0997">Cell inner membrane</keyword>
<dbReference type="Gene3D" id="3.40.50.300">
    <property type="entry name" value="P-loop containing nucleotide triphosphate hydrolases"/>
    <property type="match status" value="1"/>
</dbReference>
<dbReference type="AlphaFoldDB" id="A0A1I1R228"/>
<name>A0A1I1R228_9HYPH</name>
<proteinExistence type="inferred from homology"/>
<evidence type="ECO:0000259" key="9">
    <source>
        <dbReference type="Pfam" id="PF00005"/>
    </source>
</evidence>
<dbReference type="InterPro" id="IPR050388">
    <property type="entry name" value="ABC_Ni/Peptide_Import"/>
</dbReference>
<evidence type="ECO:0000256" key="2">
    <source>
        <dbReference type="ARBA" id="ARBA00005417"/>
    </source>
</evidence>
<evidence type="ECO:0000256" key="5">
    <source>
        <dbReference type="ARBA" id="ARBA00022519"/>
    </source>
</evidence>
<dbReference type="PANTHER" id="PTHR43297:SF14">
    <property type="entry name" value="ATPASE AAA-TYPE CORE DOMAIN-CONTAINING PROTEIN"/>
    <property type="match status" value="1"/>
</dbReference>
<dbReference type="STRING" id="728005.SAMN04488059_13624"/>
<evidence type="ECO:0000256" key="7">
    <source>
        <dbReference type="ARBA" id="ARBA00023136"/>
    </source>
</evidence>
<dbReference type="Proteomes" id="UP000182258">
    <property type="component" value="Unassembled WGS sequence"/>
</dbReference>
<sequence length="195" mass="21262">MRQIDYLPGRDGTYCRSGCGQVRPGDVFGPEPNEDGRACAGRSARPYLAMIFQDAPAALNPVRRVGDQVAEVLVVHKNMLRAVALAMAVELFAQVGIADPARCARSFPNELSGGMCQRVMIAMALACQPRLIIADEATTALDVTHAGPDPAPAQASAGRNRRRDDLCHSRSWRRCRNRRSRGGHVFRPRALTGNR</sequence>
<evidence type="ECO:0000256" key="4">
    <source>
        <dbReference type="ARBA" id="ARBA00022475"/>
    </source>
</evidence>
<evidence type="ECO:0000256" key="3">
    <source>
        <dbReference type="ARBA" id="ARBA00022448"/>
    </source>
</evidence>
<dbReference type="PANTHER" id="PTHR43297">
    <property type="entry name" value="OLIGOPEPTIDE TRANSPORT ATP-BINDING PROTEIN APPD"/>
    <property type="match status" value="1"/>
</dbReference>
<evidence type="ECO:0000256" key="6">
    <source>
        <dbReference type="ARBA" id="ARBA00022967"/>
    </source>
</evidence>
<dbReference type="GO" id="GO:0016020">
    <property type="term" value="C:membrane"/>
    <property type="evidence" value="ECO:0007669"/>
    <property type="project" value="UniProtKB-SubCell"/>
</dbReference>
<accession>A0A1I1R228</accession>
<evidence type="ECO:0000256" key="8">
    <source>
        <dbReference type="SAM" id="MobiDB-lite"/>
    </source>
</evidence>
<comment type="similarity">
    <text evidence="2">Belongs to the ABC transporter superfamily.</text>
</comment>
<keyword evidence="4" id="KW-1003">Cell membrane</keyword>
<keyword evidence="6" id="KW-1278">Translocase</keyword>
<organism evidence="10 11">
    <name type="scientific">Devosia psychrophila</name>
    <dbReference type="NCBI Taxonomy" id="728005"/>
    <lineage>
        <taxon>Bacteria</taxon>
        <taxon>Pseudomonadati</taxon>
        <taxon>Pseudomonadota</taxon>
        <taxon>Alphaproteobacteria</taxon>
        <taxon>Hyphomicrobiales</taxon>
        <taxon>Devosiaceae</taxon>
        <taxon>Devosia</taxon>
    </lineage>
</organism>
<evidence type="ECO:0000313" key="10">
    <source>
        <dbReference type="EMBL" id="SFD28461.1"/>
    </source>
</evidence>
<dbReference type="Pfam" id="PF00005">
    <property type="entry name" value="ABC_tran"/>
    <property type="match status" value="1"/>
</dbReference>
<evidence type="ECO:0000256" key="1">
    <source>
        <dbReference type="ARBA" id="ARBA00004370"/>
    </source>
</evidence>
<dbReference type="InterPro" id="IPR003439">
    <property type="entry name" value="ABC_transporter-like_ATP-bd"/>
</dbReference>
<comment type="subcellular location">
    <subcellularLocation>
        <location evidence="1">Membrane</location>
    </subcellularLocation>
</comment>
<keyword evidence="7" id="KW-0472">Membrane</keyword>
<reference evidence="10 11" key="1">
    <citation type="submission" date="2016-10" db="EMBL/GenBank/DDBJ databases">
        <authorList>
            <person name="de Groot N.N."/>
        </authorList>
    </citation>
    <scope>NUCLEOTIDE SEQUENCE [LARGE SCALE GENOMIC DNA]</scope>
    <source>
        <strain evidence="10 11">CGMCC 1.10210</strain>
    </source>
</reference>
<dbReference type="EMBL" id="FOMB01000036">
    <property type="protein sequence ID" value="SFD28461.1"/>
    <property type="molecule type" value="Genomic_DNA"/>
</dbReference>
<feature type="domain" description="ABC transporter" evidence="9">
    <location>
        <begin position="42"/>
        <end position="139"/>
    </location>
</feature>
<gene>
    <name evidence="10" type="ORF">SAMN04488059_13624</name>
</gene>
<keyword evidence="3" id="KW-0813">Transport</keyword>
<protein>
    <submittedName>
        <fullName evidence="10">ABC transporter</fullName>
    </submittedName>
</protein>
<feature type="region of interest" description="Disordered" evidence="8">
    <location>
        <begin position="143"/>
        <end position="164"/>
    </location>
</feature>
<dbReference type="SUPFAM" id="SSF52540">
    <property type="entry name" value="P-loop containing nucleoside triphosphate hydrolases"/>
    <property type="match status" value="1"/>
</dbReference>
<dbReference type="InterPro" id="IPR027417">
    <property type="entry name" value="P-loop_NTPase"/>
</dbReference>
<dbReference type="GO" id="GO:0005524">
    <property type="term" value="F:ATP binding"/>
    <property type="evidence" value="ECO:0007669"/>
    <property type="project" value="InterPro"/>
</dbReference>
<evidence type="ECO:0000313" key="11">
    <source>
        <dbReference type="Proteomes" id="UP000182258"/>
    </source>
</evidence>